<dbReference type="KEGG" id="gfu:KM031_09995"/>
<dbReference type="AlphaFoldDB" id="A0A975P3T8"/>
<organism evidence="2 3">
    <name type="scientific">Gemmobacter fulvus</name>
    <dbReference type="NCBI Taxonomy" id="2840474"/>
    <lineage>
        <taxon>Bacteria</taxon>
        <taxon>Pseudomonadati</taxon>
        <taxon>Pseudomonadota</taxon>
        <taxon>Alphaproteobacteria</taxon>
        <taxon>Rhodobacterales</taxon>
        <taxon>Paracoccaceae</taxon>
        <taxon>Gemmobacter</taxon>
    </lineage>
</organism>
<reference evidence="2" key="1">
    <citation type="submission" date="2021-06" db="EMBL/GenBank/DDBJ databases">
        <title>Direct submission.</title>
        <authorList>
            <person name="Lee C.-S."/>
            <person name="Jin L."/>
        </authorList>
    </citation>
    <scope>NUCLEOTIDE SEQUENCE</scope>
    <source>
        <strain evidence="2">Con5</strain>
    </source>
</reference>
<evidence type="ECO:0000313" key="2">
    <source>
        <dbReference type="EMBL" id="QWK89205.1"/>
    </source>
</evidence>
<evidence type="ECO:0000256" key="1">
    <source>
        <dbReference type="SAM" id="SignalP"/>
    </source>
</evidence>
<dbReference type="Proteomes" id="UP000679352">
    <property type="component" value="Chromosome"/>
</dbReference>
<dbReference type="Pfam" id="PF06082">
    <property type="entry name" value="YjbH"/>
    <property type="match status" value="1"/>
</dbReference>
<dbReference type="EMBL" id="CP076361">
    <property type="protein sequence ID" value="QWK89205.1"/>
    <property type="molecule type" value="Genomic_DNA"/>
</dbReference>
<protein>
    <submittedName>
        <fullName evidence="2">YjbH domain-containing protein</fullName>
    </submittedName>
</protein>
<evidence type="ECO:0000313" key="3">
    <source>
        <dbReference type="Proteomes" id="UP000679352"/>
    </source>
</evidence>
<keyword evidence="1" id="KW-0732">Signal</keyword>
<feature type="chain" id="PRO_5036895605" evidence="1">
    <location>
        <begin position="29"/>
        <end position="738"/>
    </location>
</feature>
<name>A0A975P3T8_9RHOB</name>
<feature type="signal peptide" evidence="1">
    <location>
        <begin position="1"/>
        <end position="28"/>
    </location>
</feature>
<gene>
    <name evidence="2" type="ORF">KM031_09995</name>
</gene>
<proteinExistence type="predicted"/>
<sequence>MKAFPASKGRFLVATSLLALGIGLTAGAEELNVPTLNFYGATGLMDMPSGEAQPDGLVTMSTAHFGPISRTTLSFQATPRLSASFRFLGIRDWNKFCQPNCNPNSVDRFDTYYDRSFDLRYQVLQESRYIPAVTVGLQDFAGTGILSGEYIAATKHVGSKVKVTAGLGWGRLGSYGEIGSPLGERDPIDVGEGGNVNFGQWFRGPVAPFAGIEWTPNDKWTLKAEYSSDDYVTEAQERGTFERSSPFNFGVEYKVQDAIRVGAYYMYGSELGIAAHFSLDPHKRPLSGVSTPAPDPVLLRPSRAADPEAWSAEWVTQEGAAPILLSNLNKRLAPDGIAVEQMGYTGSTVQVRIRNDRLDAEAQAIGRTARALAHVMPASVEVFEIVPMADGIPASRVTLRRSDLETYETSGTSIDSMRSRVQISGAGAAPLNTITSDDIYPKFRWSLKPNLRLRVFDQNDPLKYGIGAKLAAEYELRPGLSVSGSLTKNIVTNLDERPPVPARSLQPVRSANYAYDSEGDPALESLALHYRTAFSDDVYGRVSIGYLERMFGGVSTEVLWKPVNRRWAVGAELNYVAQRAPDQGLGFNLPQSIYQTDAVGTETGPSSYRVMTGHVSGYYAFDNGFHVQLDVGRYLAGDVGATLSVDREFANGWRVGAFATKTDVSSEEFGSGSFDKGIRIEIPFAWVTGTDSRKSTVTTVRPFGRDGGQRLEVDGRLYDTIRDYHTSGIDDQWGRFWK</sequence>
<dbReference type="RefSeq" id="WP_215505782.1">
    <property type="nucleotide sequence ID" value="NZ_CP076361.1"/>
</dbReference>
<keyword evidence="3" id="KW-1185">Reference proteome</keyword>
<dbReference type="InterPro" id="IPR010344">
    <property type="entry name" value="YbjH"/>
</dbReference>
<accession>A0A975P3T8</accession>